<reference evidence="3" key="1">
    <citation type="submission" date="2021-01" db="EMBL/GenBank/DDBJ databases">
        <title>Genome public.</title>
        <authorList>
            <person name="Liu C."/>
            <person name="Sun Q."/>
        </authorList>
    </citation>
    <scope>NUCLEOTIDE SEQUENCE [LARGE SCALE GENOMIC DNA]</scope>
    <source>
        <strain evidence="3">YIM B02505</strain>
    </source>
</reference>
<keyword evidence="1" id="KW-1133">Transmembrane helix</keyword>
<proteinExistence type="predicted"/>
<comment type="caution">
    <text evidence="2">The sequence shown here is derived from an EMBL/GenBank/DDBJ whole genome shotgun (WGS) entry which is preliminary data.</text>
</comment>
<evidence type="ECO:0000313" key="3">
    <source>
        <dbReference type="Proteomes" id="UP000596739"/>
    </source>
</evidence>
<organism evidence="2 3">
    <name type="scientific">Clostridium yunnanense</name>
    <dbReference type="NCBI Taxonomy" id="2800325"/>
    <lineage>
        <taxon>Bacteria</taxon>
        <taxon>Bacillati</taxon>
        <taxon>Bacillota</taxon>
        <taxon>Clostridia</taxon>
        <taxon>Eubacteriales</taxon>
        <taxon>Clostridiaceae</taxon>
        <taxon>Clostridium</taxon>
    </lineage>
</organism>
<keyword evidence="1" id="KW-0472">Membrane</keyword>
<keyword evidence="3" id="KW-1185">Reference proteome</keyword>
<feature type="transmembrane region" description="Helical" evidence="1">
    <location>
        <begin position="29"/>
        <end position="47"/>
    </location>
</feature>
<evidence type="ECO:0000256" key="1">
    <source>
        <dbReference type="SAM" id="Phobius"/>
    </source>
</evidence>
<accession>A0ABS1EMH3</accession>
<name>A0ABS1EMH3_9CLOT</name>
<gene>
    <name evidence="2" type="ORF">JHL18_07995</name>
</gene>
<protein>
    <submittedName>
        <fullName evidence="2">Uncharacterized protein</fullName>
    </submittedName>
</protein>
<sequence>MIREIVGVSTLINMLGNEKKPKKTFPSKTISFLGTATGVGVATYMLVRKKI</sequence>
<evidence type="ECO:0000313" key="2">
    <source>
        <dbReference type="EMBL" id="MBK1810576.1"/>
    </source>
</evidence>
<keyword evidence="1" id="KW-0812">Transmembrane</keyword>
<dbReference type="Proteomes" id="UP000596739">
    <property type="component" value="Unassembled WGS sequence"/>
</dbReference>
<dbReference type="RefSeq" id="WP_200267922.1">
    <property type="nucleotide sequence ID" value="NZ_JAENHN010000026.1"/>
</dbReference>
<dbReference type="EMBL" id="JAENHN010000026">
    <property type="protein sequence ID" value="MBK1810576.1"/>
    <property type="molecule type" value="Genomic_DNA"/>
</dbReference>